<evidence type="ECO:0000256" key="2">
    <source>
        <dbReference type="ARBA" id="ARBA00022578"/>
    </source>
</evidence>
<dbReference type="RefSeq" id="WP_344743272.1">
    <property type="nucleotide sequence ID" value="NZ_BAAAWW010000021.1"/>
</dbReference>
<comment type="similarity">
    <text evidence="1">In the C-terminal section; belongs to the transposase 35 family.</text>
</comment>
<feature type="compositionally biased region" description="Basic residues" evidence="5">
    <location>
        <begin position="270"/>
        <end position="283"/>
    </location>
</feature>
<evidence type="ECO:0000313" key="9">
    <source>
        <dbReference type="Proteomes" id="UP001589610"/>
    </source>
</evidence>
<keyword evidence="9" id="KW-1185">Reference proteome</keyword>
<gene>
    <name evidence="8" type="ORF">ACFFRH_07245</name>
</gene>
<evidence type="ECO:0000313" key="8">
    <source>
        <dbReference type="EMBL" id="MFB9675276.1"/>
    </source>
</evidence>
<keyword evidence="8" id="KW-0378">Hydrolase</keyword>
<keyword evidence="3" id="KW-0238">DNA-binding</keyword>
<keyword evidence="2" id="KW-0815">Transposition</keyword>
<sequence>MKLPKLGWVRLRITRPLGGKVKNATVSRDGEHWYVSFLVEDALPPPERHADPGSAVGIDLGVVKVVTRSDGRFHHQVFARDREVEHAKKLQRDFARTTKRSARRKKAAARVAGMARRVRRRREDFAAKTAHILATGFELVVFEALKTRNMTAGAEPRPDPERPGAFLPNGAAAKAGLNRSILDKGWYRIEVATRSRARYTGTHVITVNPAYTSQTCDVCKVVDRKSRESQAVFRCTSCGHTAHADVNAAKNILTAGRAEFAQPRPGVRAGARKPRNRVGRKANRQATAAQTTATAASRLAEIPRL</sequence>
<proteinExistence type="inferred from homology"/>
<dbReference type="InterPro" id="IPR010095">
    <property type="entry name" value="Cas12f1-like_TNB"/>
</dbReference>
<evidence type="ECO:0000256" key="1">
    <source>
        <dbReference type="ARBA" id="ARBA00008761"/>
    </source>
</evidence>
<dbReference type="EMBL" id="JBHMBS010000003">
    <property type="protein sequence ID" value="MFB9675276.1"/>
    <property type="molecule type" value="Genomic_DNA"/>
</dbReference>
<dbReference type="GO" id="GO:0004519">
    <property type="term" value="F:endonuclease activity"/>
    <property type="evidence" value="ECO:0007669"/>
    <property type="project" value="UniProtKB-KW"/>
</dbReference>
<dbReference type="Pfam" id="PF07282">
    <property type="entry name" value="Cas12f1-like_TNB"/>
    <property type="match status" value="1"/>
</dbReference>
<feature type="domain" description="Probable transposase IS891/IS1136/IS1341" evidence="6">
    <location>
        <begin position="43"/>
        <end position="151"/>
    </location>
</feature>
<keyword evidence="8" id="KW-0255">Endonuclease</keyword>
<evidence type="ECO:0000256" key="4">
    <source>
        <dbReference type="ARBA" id="ARBA00023172"/>
    </source>
</evidence>
<feature type="compositionally biased region" description="Low complexity" evidence="5">
    <location>
        <begin position="285"/>
        <end position="296"/>
    </location>
</feature>
<keyword evidence="8" id="KW-0540">Nuclease</keyword>
<accession>A0ABV5T890</accession>
<keyword evidence="4" id="KW-0233">DNA recombination</keyword>
<organism evidence="8 9">
    <name type="scientific">Streptosporangium vulgare</name>
    <dbReference type="NCBI Taxonomy" id="46190"/>
    <lineage>
        <taxon>Bacteria</taxon>
        <taxon>Bacillati</taxon>
        <taxon>Actinomycetota</taxon>
        <taxon>Actinomycetes</taxon>
        <taxon>Streptosporangiales</taxon>
        <taxon>Streptosporangiaceae</taxon>
        <taxon>Streptosporangium</taxon>
    </lineage>
</organism>
<reference evidence="8 9" key="1">
    <citation type="submission" date="2024-09" db="EMBL/GenBank/DDBJ databases">
        <authorList>
            <person name="Sun Q."/>
            <person name="Mori K."/>
        </authorList>
    </citation>
    <scope>NUCLEOTIDE SEQUENCE [LARGE SCALE GENOMIC DNA]</scope>
    <source>
        <strain evidence="8 9">JCM 3028</strain>
    </source>
</reference>
<comment type="caution">
    <text evidence="8">The sequence shown here is derived from an EMBL/GenBank/DDBJ whole genome shotgun (WGS) entry which is preliminary data.</text>
</comment>
<dbReference type="InterPro" id="IPR001959">
    <property type="entry name" value="Transposase"/>
</dbReference>
<evidence type="ECO:0000259" key="7">
    <source>
        <dbReference type="Pfam" id="PF07282"/>
    </source>
</evidence>
<evidence type="ECO:0000256" key="5">
    <source>
        <dbReference type="SAM" id="MobiDB-lite"/>
    </source>
</evidence>
<feature type="region of interest" description="Disordered" evidence="5">
    <location>
        <begin position="265"/>
        <end position="305"/>
    </location>
</feature>
<dbReference type="Proteomes" id="UP001589610">
    <property type="component" value="Unassembled WGS sequence"/>
</dbReference>
<evidence type="ECO:0000259" key="6">
    <source>
        <dbReference type="Pfam" id="PF01385"/>
    </source>
</evidence>
<name>A0ABV5T890_9ACTN</name>
<dbReference type="NCBIfam" id="NF040570">
    <property type="entry name" value="guided_TnpB"/>
    <property type="match status" value="1"/>
</dbReference>
<evidence type="ECO:0000256" key="3">
    <source>
        <dbReference type="ARBA" id="ARBA00023125"/>
    </source>
</evidence>
<protein>
    <submittedName>
        <fullName evidence="8">RNA-guided endonuclease InsQ/TnpB family protein</fullName>
    </submittedName>
</protein>
<dbReference type="Pfam" id="PF01385">
    <property type="entry name" value="OrfB_IS605"/>
    <property type="match status" value="1"/>
</dbReference>
<feature type="domain" description="Cas12f1-like TNB" evidence="7">
    <location>
        <begin position="186"/>
        <end position="252"/>
    </location>
</feature>